<keyword evidence="7" id="KW-0735">Signal-anchor</keyword>
<evidence type="ECO:0000313" key="15">
    <source>
        <dbReference type="Proteomes" id="UP000189545"/>
    </source>
</evidence>
<dbReference type="OrthoDB" id="9789797at2"/>
<dbReference type="Gene3D" id="3.40.50.2000">
    <property type="entry name" value="Glycogen Phosphorylase B"/>
    <property type="match status" value="1"/>
</dbReference>
<dbReference type="InterPro" id="IPR007507">
    <property type="entry name" value="Glycos_transf_N"/>
</dbReference>
<dbReference type="InterPro" id="IPR039901">
    <property type="entry name" value="Kdotransferase"/>
</dbReference>
<proteinExistence type="inferred from homology"/>
<comment type="catalytic activity">
    <reaction evidence="9 12">
        <text>lipid IVA (E. coli) + CMP-3-deoxy-beta-D-manno-octulosonate = alpha-Kdo-(2-&gt;6)-lipid IVA (E. coli) + CMP + H(+)</text>
        <dbReference type="Rhea" id="RHEA:28066"/>
        <dbReference type="ChEBI" id="CHEBI:15378"/>
        <dbReference type="ChEBI" id="CHEBI:58603"/>
        <dbReference type="ChEBI" id="CHEBI:60364"/>
        <dbReference type="ChEBI" id="CHEBI:60377"/>
        <dbReference type="ChEBI" id="CHEBI:85987"/>
        <dbReference type="EC" id="2.4.99.12"/>
    </reaction>
</comment>
<evidence type="ECO:0000256" key="6">
    <source>
        <dbReference type="ARBA" id="ARBA00022679"/>
    </source>
</evidence>
<accession>A0A1S6HIM4</accession>
<evidence type="ECO:0000256" key="10">
    <source>
        <dbReference type="PIRSR" id="PIRSR639901-1"/>
    </source>
</evidence>
<dbReference type="UniPathway" id="UPA00958"/>
<protein>
    <recommendedName>
        <fullName evidence="5 12">3-deoxy-D-manno-octulosonic acid transferase</fullName>
        <shortName evidence="12">Kdo transferase</shortName>
        <ecNumber evidence="4 12">2.4.99.12</ecNumber>
    </recommendedName>
    <alternativeName>
        <fullName evidence="8 12">Lipid IV(A) 3-deoxy-D-manno-octulosonic acid transferase</fullName>
    </alternativeName>
</protein>
<evidence type="ECO:0000256" key="8">
    <source>
        <dbReference type="ARBA" id="ARBA00031445"/>
    </source>
</evidence>
<dbReference type="PANTHER" id="PTHR42755">
    <property type="entry name" value="3-DEOXY-MANNO-OCTULOSONATE CYTIDYLYLTRANSFERASE"/>
    <property type="match status" value="1"/>
</dbReference>
<dbReference type="KEGG" id="spsw:Sps_00145"/>
<feature type="domain" description="3-deoxy-D-manno-octulosonic-acid transferase N-terminal" evidence="13">
    <location>
        <begin position="34"/>
        <end position="209"/>
    </location>
</feature>
<feature type="site" description="Transition state stabilizer" evidence="11">
    <location>
        <position position="206"/>
    </location>
</feature>
<keyword evidence="15" id="KW-1185">Reference proteome</keyword>
<dbReference type="GO" id="GO:0043842">
    <property type="term" value="F:Kdo transferase activity"/>
    <property type="evidence" value="ECO:0007669"/>
    <property type="project" value="UniProtKB-EC"/>
</dbReference>
<keyword evidence="14" id="KW-0328">Glycosyltransferase</keyword>
<comment type="pathway">
    <text evidence="2 12">Bacterial outer membrane biogenesis; LPS core biosynthesis.</text>
</comment>
<name>A0A1S6HIM4_9GAMM</name>
<dbReference type="RefSeq" id="WP_077750725.1">
    <property type="nucleotide sequence ID" value="NZ_CP014782.1"/>
</dbReference>
<dbReference type="FunFam" id="3.40.50.2000:FF:000032">
    <property type="entry name" value="3-deoxy-D-manno-octulosonic acid transferase"/>
    <property type="match status" value="1"/>
</dbReference>
<keyword evidence="7" id="KW-0812">Transmembrane</keyword>
<keyword evidence="6 12" id="KW-0808">Transferase</keyword>
<comment type="similarity">
    <text evidence="3">Belongs to the glycosyltransferase group 1 family. Glycosyltransferase 30 subfamily.</text>
</comment>
<dbReference type="GO" id="GO:0009244">
    <property type="term" value="P:lipopolysaccharide core region biosynthetic process"/>
    <property type="evidence" value="ECO:0007669"/>
    <property type="project" value="UniProtKB-UniRule"/>
</dbReference>
<evidence type="ECO:0000256" key="5">
    <source>
        <dbReference type="ARBA" id="ARBA00019077"/>
    </source>
</evidence>
<dbReference type="NCBIfam" id="NF004388">
    <property type="entry name" value="PRK05749.1-4"/>
    <property type="match status" value="1"/>
</dbReference>
<evidence type="ECO:0000259" key="13">
    <source>
        <dbReference type="Pfam" id="PF04413"/>
    </source>
</evidence>
<reference evidence="14 15" key="1">
    <citation type="submission" date="2016-03" db="EMBL/GenBank/DDBJ databases">
        <title>Complete genome sequence of Shewanella psychrophila WP2, a deep sea bacterium isolated from west Pacific sediment.</title>
        <authorList>
            <person name="Xu G."/>
            <person name="Jian H."/>
        </authorList>
    </citation>
    <scope>NUCLEOTIDE SEQUENCE [LARGE SCALE GENOMIC DNA]</scope>
    <source>
        <strain evidence="14 15">WP2</strain>
    </source>
</reference>
<dbReference type="SUPFAM" id="SSF53756">
    <property type="entry name" value="UDP-Glycosyltransferase/glycogen phosphorylase"/>
    <property type="match status" value="1"/>
</dbReference>
<evidence type="ECO:0000256" key="2">
    <source>
        <dbReference type="ARBA" id="ARBA00004713"/>
    </source>
</evidence>
<dbReference type="AlphaFoldDB" id="A0A1S6HIM4"/>
<keyword evidence="12" id="KW-0448">Lipopolysaccharide biosynthesis</keyword>
<dbReference type="STRING" id="225848.Sps_00145"/>
<dbReference type="GO" id="GO:0005886">
    <property type="term" value="C:plasma membrane"/>
    <property type="evidence" value="ECO:0007669"/>
    <property type="project" value="UniProtKB-SubCell"/>
</dbReference>
<dbReference type="Gene3D" id="3.40.50.11720">
    <property type="entry name" value="3-Deoxy-D-manno-octulosonic-acid transferase, N-terminal domain"/>
    <property type="match status" value="1"/>
</dbReference>
<evidence type="ECO:0000256" key="11">
    <source>
        <dbReference type="PIRSR" id="PIRSR639901-2"/>
    </source>
</evidence>
<keyword evidence="12" id="KW-0472">Membrane</keyword>
<evidence type="ECO:0000256" key="3">
    <source>
        <dbReference type="ARBA" id="ARBA00006380"/>
    </source>
</evidence>
<evidence type="ECO:0000256" key="12">
    <source>
        <dbReference type="RuleBase" id="RU365103"/>
    </source>
</evidence>
<evidence type="ECO:0000313" key="14">
    <source>
        <dbReference type="EMBL" id="AQS35365.1"/>
    </source>
</evidence>
<evidence type="ECO:0000256" key="4">
    <source>
        <dbReference type="ARBA" id="ARBA00012621"/>
    </source>
</evidence>
<dbReference type="InterPro" id="IPR038107">
    <property type="entry name" value="Glycos_transf_N_sf"/>
</dbReference>
<feature type="active site" description="Proton acceptor" evidence="10">
    <location>
        <position position="58"/>
    </location>
</feature>
<organism evidence="14 15">
    <name type="scientific">Shewanella psychrophila</name>
    <dbReference type="NCBI Taxonomy" id="225848"/>
    <lineage>
        <taxon>Bacteria</taxon>
        <taxon>Pseudomonadati</taxon>
        <taxon>Pseudomonadota</taxon>
        <taxon>Gammaproteobacteria</taxon>
        <taxon>Alteromonadales</taxon>
        <taxon>Shewanellaceae</taxon>
        <taxon>Shewanella</taxon>
    </lineage>
</organism>
<dbReference type="EC" id="2.4.99.12" evidence="4 12"/>
<comment type="function">
    <text evidence="12">Involved in lipopolysaccharide (LPS) biosynthesis. Catalyzes the transfer of 3-deoxy-D-manno-octulosonate (Kdo) residue(s) from CMP-Kdo to lipid IV(A), the tetraacyldisaccharide-1,4'-bisphosphate precursor of lipid A.</text>
</comment>
<comment type="subcellular location">
    <subcellularLocation>
        <location evidence="1">Cell inner membrane</location>
        <topology evidence="1">Single-pass membrane protein</topology>
        <orientation evidence="1">Cytoplasmic side</orientation>
    </subcellularLocation>
    <subcellularLocation>
        <location evidence="12">Cell membrane</location>
    </subcellularLocation>
</comment>
<evidence type="ECO:0000256" key="1">
    <source>
        <dbReference type="ARBA" id="ARBA00004388"/>
    </source>
</evidence>
<keyword evidence="12" id="KW-1003">Cell membrane</keyword>
<dbReference type="GO" id="GO:0009245">
    <property type="term" value="P:lipid A biosynthetic process"/>
    <property type="evidence" value="ECO:0007669"/>
    <property type="project" value="TreeGrafter"/>
</dbReference>
<dbReference type="Pfam" id="PF04413">
    <property type="entry name" value="Glycos_transf_N"/>
    <property type="match status" value="1"/>
</dbReference>
<evidence type="ECO:0000256" key="7">
    <source>
        <dbReference type="ARBA" id="ARBA00022968"/>
    </source>
</evidence>
<evidence type="ECO:0000256" key="9">
    <source>
        <dbReference type="ARBA" id="ARBA00049183"/>
    </source>
</evidence>
<dbReference type="FunFam" id="3.40.50.11720:FF:000001">
    <property type="entry name" value="3-deoxy-D-manno-octulosonic acid transferase"/>
    <property type="match status" value="1"/>
</dbReference>
<sequence length="428" mass="46703">MNRFCYSALLYLLLPLLVLYLAIRGIKSVDYRGRWGERFGLTSLRQSDLLIHCVSMGETLAAVPLIKAIQKVFPQLTITVTTTSPTGSAEVIKAFGDSVQHCYLPFDISICVRRFLKQVAPKSCIIMETELWPNLVHQASKSGVKLMLANARLSEKSARKYRKQTTLTLPMLHSLDRIAAQSELAAARFIDLGVKPENISVCGSLKFDITISADNIEQAKALRREWQKIDCPIWVAGSVHPGEFEAILNAHRQVLADKPDTLLIMVPRHPEQFNAAASKISDAGLNLARRSLNESVQSNTQVLLGDTMGELLTFYGAADQAFVGGTLIDNGGHNPLEPAALGLPVFVGPQHWDFAEIAGLLESAGALKVIASGSELACELIGKFNDSSAYEAASEAGLKVVTANRGALKQQFELAKQLIDSQEGRKIH</sequence>
<gene>
    <name evidence="14" type="ORF">Sps_00145</name>
</gene>
<feature type="site" description="Transition state stabilizer" evidence="11">
    <location>
        <position position="128"/>
    </location>
</feature>
<dbReference type="PANTHER" id="PTHR42755:SF1">
    <property type="entry name" value="3-DEOXY-D-MANNO-OCTULOSONIC ACID TRANSFERASE, MITOCHONDRIAL-RELATED"/>
    <property type="match status" value="1"/>
</dbReference>
<dbReference type="Proteomes" id="UP000189545">
    <property type="component" value="Chromosome"/>
</dbReference>
<dbReference type="EMBL" id="CP014782">
    <property type="protein sequence ID" value="AQS35365.1"/>
    <property type="molecule type" value="Genomic_DNA"/>
</dbReference>